<dbReference type="Proteomes" id="UP001180020">
    <property type="component" value="Unassembled WGS sequence"/>
</dbReference>
<evidence type="ECO:0000256" key="5">
    <source>
        <dbReference type="SAM" id="MobiDB-lite"/>
    </source>
</evidence>
<dbReference type="CDD" id="cd00086">
    <property type="entry name" value="homeodomain"/>
    <property type="match status" value="1"/>
</dbReference>
<evidence type="ECO:0000256" key="3">
    <source>
        <dbReference type="PROSITE-ProRule" id="PRU00108"/>
    </source>
</evidence>
<dbReference type="GO" id="GO:0003677">
    <property type="term" value="F:DNA binding"/>
    <property type="evidence" value="ECO:0007669"/>
    <property type="project" value="UniProtKB-UniRule"/>
</dbReference>
<name>A0AAV9EVM3_ACOCL</name>
<dbReference type="PANTHER" id="PTHR12628:SF10">
    <property type="entry name" value="HOMEOBOX DOMAIN-CONTAINING PROTEIN"/>
    <property type="match status" value="1"/>
</dbReference>
<dbReference type="InterPro" id="IPR009057">
    <property type="entry name" value="Homeodomain-like_sf"/>
</dbReference>
<evidence type="ECO:0000313" key="7">
    <source>
        <dbReference type="EMBL" id="KAK1317825.1"/>
    </source>
</evidence>
<feature type="region of interest" description="Disordered" evidence="5">
    <location>
        <begin position="90"/>
        <end position="128"/>
    </location>
</feature>
<evidence type="ECO:0000256" key="4">
    <source>
        <dbReference type="RuleBase" id="RU000682"/>
    </source>
</evidence>
<dbReference type="InterPro" id="IPR001356">
    <property type="entry name" value="HD"/>
</dbReference>
<gene>
    <name evidence="7" type="ORF">QJS10_CPA05g02418</name>
</gene>
<feature type="compositionally biased region" description="Acidic residues" evidence="5">
    <location>
        <begin position="90"/>
        <end position="104"/>
    </location>
</feature>
<dbReference type="SUPFAM" id="SSF46689">
    <property type="entry name" value="Homeodomain-like"/>
    <property type="match status" value="1"/>
</dbReference>
<dbReference type="Gene3D" id="1.10.10.60">
    <property type="entry name" value="Homeodomain-like"/>
    <property type="match status" value="1"/>
</dbReference>
<dbReference type="Pfam" id="PF00046">
    <property type="entry name" value="Homeodomain"/>
    <property type="match status" value="1"/>
</dbReference>
<keyword evidence="3 4" id="KW-0238">DNA-binding</keyword>
<dbReference type="GO" id="GO:0003682">
    <property type="term" value="F:chromatin binding"/>
    <property type="evidence" value="ECO:0007669"/>
    <property type="project" value="TreeGrafter"/>
</dbReference>
<feature type="domain" description="Homeobox" evidence="6">
    <location>
        <begin position="173"/>
        <end position="233"/>
    </location>
</feature>
<evidence type="ECO:0000259" key="6">
    <source>
        <dbReference type="PROSITE" id="PS50071"/>
    </source>
</evidence>
<comment type="caution">
    <text evidence="7">The sequence shown here is derived from an EMBL/GenBank/DDBJ whole genome shotgun (WGS) entry which is preliminary data.</text>
</comment>
<keyword evidence="8" id="KW-1185">Reference proteome</keyword>
<evidence type="ECO:0000313" key="8">
    <source>
        <dbReference type="Proteomes" id="UP001180020"/>
    </source>
</evidence>
<sequence length="426" mass="49263">MLTRLTSDLQHFRCSREKIKPEKELQRARKQILKCKLGIRDAIHQLDLLSSEGCIENSVMQPDGSVFHEHDIFKEAANYSDEENTCLDAAEEWPSEDSQDDDYDPERNEETRNGAGTEGDASDESACSSSFYWSSGEGSPRVKFTNRNPGNANLFDSMTSINFEDTSDVEIMNCRRRRKDVDYKKLHDKLRQAFEENELPPKTVKEDLSKQLGLDFEKVSKWFKNARYVALKIRKERKDQIKCNNITNNAASEAMSLFEPLATFIKIPKRLGRLHGKNNPKMVQHKRKSLLPLEAIKKKLRTVMVNKNKSSSKFVKQNFVKQWRLSSKDQVSSQGDNAMSMKKRISRLRRSITSERETTEFDFEDGGQHYLVEMERLFCLENKIQRLKAKLEEYRDGSPIGTENDVGELHVMYVPVAEVKEKAQIF</sequence>
<comment type="subcellular location">
    <subcellularLocation>
        <location evidence="1 3 4">Nucleus</location>
    </subcellularLocation>
</comment>
<dbReference type="AlphaFoldDB" id="A0AAV9EVM3"/>
<dbReference type="GO" id="GO:0045814">
    <property type="term" value="P:negative regulation of gene expression, epigenetic"/>
    <property type="evidence" value="ECO:0007669"/>
    <property type="project" value="TreeGrafter"/>
</dbReference>
<dbReference type="PANTHER" id="PTHR12628">
    <property type="entry name" value="POLYCOMB-LIKE TRANSCRIPTION FACTOR"/>
    <property type="match status" value="1"/>
</dbReference>
<feature type="DNA-binding region" description="Homeobox" evidence="3">
    <location>
        <begin position="175"/>
        <end position="234"/>
    </location>
</feature>
<accession>A0AAV9EVM3</accession>
<reference evidence="7" key="1">
    <citation type="journal article" date="2023" name="Nat. Commun.">
        <title>Diploid and tetraploid genomes of Acorus and the evolution of monocots.</title>
        <authorList>
            <person name="Ma L."/>
            <person name="Liu K.W."/>
            <person name="Li Z."/>
            <person name="Hsiao Y.Y."/>
            <person name="Qi Y."/>
            <person name="Fu T."/>
            <person name="Tang G.D."/>
            <person name="Zhang D."/>
            <person name="Sun W.H."/>
            <person name="Liu D.K."/>
            <person name="Li Y."/>
            <person name="Chen G.Z."/>
            <person name="Liu X.D."/>
            <person name="Liao X.Y."/>
            <person name="Jiang Y.T."/>
            <person name="Yu X."/>
            <person name="Hao Y."/>
            <person name="Huang J."/>
            <person name="Zhao X.W."/>
            <person name="Ke S."/>
            <person name="Chen Y.Y."/>
            <person name="Wu W.L."/>
            <person name="Hsu J.L."/>
            <person name="Lin Y.F."/>
            <person name="Huang M.D."/>
            <person name="Li C.Y."/>
            <person name="Huang L."/>
            <person name="Wang Z.W."/>
            <person name="Zhao X."/>
            <person name="Zhong W.Y."/>
            <person name="Peng D.H."/>
            <person name="Ahmad S."/>
            <person name="Lan S."/>
            <person name="Zhang J.S."/>
            <person name="Tsai W.C."/>
            <person name="Van de Peer Y."/>
            <person name="Liu Z.J."/>
        </authorList>
    </citation>
    <scope>NUCLEOTIDE SEQUENCE</scope>
    <source>
        <strain evidence="7">CP</strain>
    </source>
</reference>
<evidence type="ECO:0000256" key="1">
    <source>
        <dbReference type="ARBA" id="ARBA00004123"/>
    </source>
</evidence>
<dbReference type="EMBL" id="JAUJYO010000005">
    <property type="protein sequence ID" value="KAK1317825.1"/>
    <property type="molecule type" value="Genomic_DNA"/>
</dbReference>
<keyword evidence="2 3" id="KW-0539">Nucleus</keyword>
<dbReference type="GO" id="GO:0005634">
    <property type="term" value="C:nucleus"/>
    <property type="evidence" value="ECO:0007669"/>
    <property type="project" value="UniProtKB-SubCell"/>
</dbReference>
<keyword evidence="3 4" id="KW-0371">Homeobox</keyword>
<protein>
    <recommendedName>
        <fullName evidence="6">Homeobox domain-containing protein</fullName>
    </recommendedName>
</protein>
<organism evidence="7 8">
    <name type="scientific">Acorus calamus</name>
    <name type="common">Sweet flag</name>
    <dbReference type="NCBI Taxonomy" id="4465"/>
    <lineage>
        <taxon>Eukaryota</taxon>
        <taxon>Viridiplantae</taxon>
        <taxon>Streptophyta</taxon>
        <taxon>Embryophyta</taxon>
        <taxon>Tracheophyta</taxon>
        <taxon>Spermatophyta</taxon>
        <taxon>Magnoliopsida</taxon>
        <taxon>Liliopsida</taxon>
        <taxon>Acoraceae</taxon>
        <taxon>Acorus</taxon>
    </lineage>
</organism>
<dbReference type="PROSITE" id="PS50071">
    <property type="entry name" value="HOMEOBOX_2"/>
    <property type="match status" value="1"/>
</dbReference>
<proteinExistence type="predicted"/>
<evidence type="ECO:0000256" key="2">
    <source>
        <dbReference type="ARBA" id="ARBA00023242"/>
    </source>
</evidence>
<reference evidence="7" key="2">
    <citation type="submission" date="2023-06" db="EMBL/GenBank/DDBJ databases">
        <authorList>
            <person name="Ma L."/>
            <person name="Liu K.-W."/>
            <person name="Li Z."/>
            <person name="Hsiao Y.-Y."/>
            <person name="Qi Y."/>
            <person name="Fu T."/>
            <person name="Tang G."/>
            <person name="Zhang D."/>
            <person name="Sun W.-H."/>
            <person name="Liu D.-K."/>
            <person name="Li Y."/>
            <person name="Chen G.-Z."/>
            <person name="Liu X.-D."/>
            <person name="Liao X.-Y."/>
            <person name="Jiang Y.-T."/>
            <person name="Yu X."/>
            <person name="Hao Y."/>
            <person name="Huang J."/>
            <person name="Zhao X.-W."/>
            <person name="Ke S."/>
            <person name="Chen Y.-Y."/>
            <person name="Wu W.-L."/>
            <person name="Hsu J.-L."/>
            <person name="Lin Y.-F."/>
            <person name="Huang M.-D."/>
            <person name="Li C.-Y."/>
            <person name="Huang L."/>
            <person name="Wang Z.-W."/>
            <person name="Zhao X."/>
            <person name="Zhong W.-Y."/>
            <person name="Peng D.-H."/>
            <person name="Ahmad S."/>
            <person name="Lan S."/>
            <person name="Zhang J.-S."/>
            <person name="Tsai W.-C."/>
            <person name="Van De Peer Y."/>
            <person name="Liu Z.-J."/>
        </authorList>
    </citation>
    <scope>NUCLEOTIDE SEQUENCE</scope>
    <source>
        <strain evidence="7">CP</strain>
        <tissue evidence="7">Leaves</tissue>
    </source>
</reference>
<dbReference type="SMART" id="SM00389">
    <property type="entry name" value="HOX"/>
    <property type="match status" value="1"/>
</dbReference>